<dbReference type="RefSeq" id="WP_145191036.1">
    <property type="nucleotide sequence ID" value="NZ_CP036290.1"/>
</dbReference>
<reference evidence="4 5" key="1">
    <citation type="submission" date="2019-02" db="EMBL/GenBank/DDBJ databases">
        <title>Deep-cultivation of Planctomycetes and their phenomic and genomic characterization uncovers novel biology.</title>
        <authorList>
            <person name="Wiegand S."/>
            <person name="Jogler M."/>
            <person name="Boedeker C."/>
            <person name="Pinto D."/>
            <person name="Vollmers J."/>
            <person name="Rivas-Marin E."/>
            <person name="Kohn T."/>
            <person name="Peeters S.H."/>
            <person name="Heuer A."/>
            <person name="Rast P."/>
            <person name="Oberbeckmann S."/>
            <person name="Bunk B."/>
            <person name="Jeske O."/>
            <person name="Meyerdierks A."/>
            <person name="Storesund J.E."/>
            <person name="Kallscheuer N."/>
            <person name="Luecker S."/>
            <person name="Lage O.M."/>
            <person name="Pohl T."/>
            <person name="Merkel B.J."/>
            <person name="Hornburger P."/>
            <person name="Mueller R.-W."/>
            <person name="Bruemmer F."/>
            <person name="Labrenz M."/>
            <person name="Spormann A.M."/>
            <person name="Op den Camp H."/>
            <person name="Overmann J."/>
            <person name="Amann R."/>
            <person name="Jetten M.S.M."/>
            <person name="Mascher T."/>
            <person name="Medema M.H."/>
            <person name="Devos D.P."/>
            <person name="Kaster A.-K."/>
            <person name="Ovreas L."/>
            <person name="Rohde M."/>
            <person name="Galperin M.Y."/>
            <person name="Jogler C."/>
        </authorList>
    </citation>
    <scope>NUCLEOTIDE SEQUENCE [LARGE SCALE GENOMIC DNA]</scope>
    <source>
        <strain evidence="4 5">Pla163</strain>
    </source>
</reference>
<dbReference type="AlphaFoldDB" id="A0A518D428"/>
<dbReference type="HAMAP" id="MF_01212">
    <property type="entry name" value="dGTPase_type2"/>
    <property type="match status" value="1"/>
</dbReference>
<protein>
    <recommendedName>
        <fullName evidence="2">Deoxyguanosinetriphosphate triphosphohydrolase-like protein</fullName>
    </recommendedName>
</protein>
<name>A0A518D428_9BACT</name>
<dbReference type="Gene3D" id="1.10.3210.10">
    <property type="entry name" value="Hypothetical protein af1432"/>
    <property type="match status" value="1"/>
</dbReference>
<sequence length="398" mass="46035">MTNRDSTTPRPYDRIAKEAAEAQRLAPWALRSESSLGRRWPEPAPPLRTEYERDRDRITHSAAFRRLMFKSQVFLEREGDHNRTRLSHSLEVAQVARSIATALRLNESFCEALALCHDIGHPPFGHRGEWALDRLMEPFGGFRHNAQVLRVVDVLERRSPDYAGLNLTREVRESLLKHEKDDDWPDEFRPKPRWPFLEAQLVDLADSTAYQMHDIEDGLRAEMFTEEELGEGSGLWRMARAAVVARHPGFLERSADENLRVKRVSNELLGRCIHDIIEHSHAAILAADLASPADARAHAGMLVGHSAELKPLVAELRRFLFERFYRHPYLMRFKEFADAVMERLFEHYRAHPDEMAGWYCDWAREVGLERAVCDWLAGMTDRYAESEFERVTEGVDRA</sequence>
<dbReference type="InterPro" id="IPR050135">
    <property type="entry name" value="dGTPase-like"/>
</dbReference>
<feature type="domain" description="HD" evidence="3">
    <location>
        <begin position="85"/>
        <end position="211"/>
    </location>
</feature>
<gene>
    <name evidence="4" type="primary">dgt</name>
    <name evidence="4" type="ORF">Pla163_33660</name>
</gene>
<dbReference type="InterPro" id="IPR006261">
    <property type="entry name" value="dGTPase"/>
</dbReference>
<evidence type="ECO:0000256" key="2">
    <source>
        <dbReference type="HAMAP-Rule" id="MF_01212"/>
    </source>
</evidence>
<dbReference type="Pfam" id="PF13286">
    <property type="entry name" value="HD_assoc"/>
    <property type="match status" value="1"/>
</dbReference>
<dbReference type="GO" id="GO:0006203">
    <property type="term" value="P:dGTP catabolic process"/>
    <property type="evidence" value="ECO:0007669"/>
    <property type="project" value="TreeGrafter"/>
</dbReference>
<keyword evidence="1 2" id="KW-0378">Hydrolase</keyword>
<dbReference type="InterPro" id="IPR023023">
    <property type="entry name" value="dNTPase_2"/>
</dbReference>
<dbReference type="OrthoDB" id="9803619at2"/>
<evidence type="ECO:0000313" key="5">
    <source>
        <dbReference type="Proteomes" id="UP000319342"/>
    </source>
</evidence>
<dbReference type="InterPro" id="IPR003607">
    <property type="entry name" value="HD/PDEase_dom"/>
</dbReference>
<keyword evidence="5" id="KW-1185">Reference proteome</keyword>
<dbReference type="Pfam" id="PF01966">
    <property type="entry name" value="HD"/>
    <property type="match status" value="1"/>
</dbReference>
<dbReference type="SMART" id="SM00471">
    <property type="entry name" value="HDc"/>
    <property type="match status" value="1"/>
</dbReference>
<dbReference type="GO" id="GO:0008832">
    <property type="term" value="F:dGTPase activity"/>
    <property type="evidence" value="ECO:0007669"/>
    <property type="project" value="TreeGrafter"/>
</dbReference>
<dbReference type="InterPro" id="IPR026875">
    <property type="entry name" value="PHydrolase_assoc_dom"/>
</dbReference>
<accession>A0A518D428</accession>
<dbReference type="InterPro" id="IPR006674">
    <property type="entry name" value="HD_domain"/>
</dbReference>
<dbReference type="NCBIfam" id="TIGR01353">
    <property type="entry name" value="dGTP_triPase"/>
    <property type="match status" value="1"/>
</dbReference>
<organism evidence="4 5">
    <name type="scientific">Rohdeia mirabilis</name>
    <dbReference type="NCBI Taxonomy" id="2528008"/>
    <lineage>
        <taxon>Bacteria</taxon>
        <taxon>Pseudomonadati</taxon>
        <taxon>Planctomycetota</taxon>
        <taxon>Planctomycetia</taxon>
        <taxon>Planctomycetia incertae sedis</taxon>
        <taxon>Rohdeia</taxon>
    </lineage>
</organism>
<proteinExistence type="inferred from homology"/>
<dbReference type="SUPFAM" id="SSF109604">
    <property type="entry name" value="HD-domain/PDEase-like"/>
    <property type="match status" value="1"/>
</dbReference>
<evidence type="ECO:0000313" key="4">
    <source>
        <dbReference type="EMBL" id="QDU86216.1"/>
    </source>
</evidence>
<evidence type="ECO:0000256" key="1">
    <source>
        <dbReference type="ARBA" id="ARBA00022801"/>
    </source>
</evidence>
<dbReference type="CDD" id="cd00077">
    <property type="entry name" value="HDc"/>
    <property type="match status" value="1"/>
</dbReference>
<dbReference type="PANTHER" id="PTHR11373">
    <property type="entry name" value="DEOXYNUCLEOSIDE TRIPHOSPHATE TRIPHOSPHOHYDROLASE"/>
    <property type="match status" value="1"/>
</dbReference>
<evidence type="ECO:0000259" key="3">
    <source>
        <dbReference type="PROSITE" id="PS51831"/>
    </source>
</evidence>
<dbReference type="EMBL" id="CP036290">
    <property type="protein sequence ID" value="QDU86216.1"/>
    <property type="molecule type" value="Genomic_DNA"/>
</dbReference>
<comment type="similarity">
    <text evidence="2">Belongs to the dGTPase family. Type 2 subfamily.</text>
</comment>
<dbReference type="PANTHER" id="PTHR11373:SF43">
    <property type="entry name" value="DEOXYGUANOSINETRIPHOSPHATE TRIPHOSPHOHYDROLASE-LIKE PROTEIN"/>
    <property type="match status" value="1"/>
</dbReference>
<dbReference type="Proteomes" id="UP000319342">
    <property type="component" value="Chromosome"/>
</dbReference>
<dbReference type="PROSITE" id="PS51831">
    <property type="entry name" value="HD"/>
    <property type="match status" value="1"/>
</dbReference>